<gene>
    <name evidence="1" type="ORF">METZ01_LOCUS49643</name>
</gene>
<dbReference type="EMBL" id="UINC01002448">
    <property type="protein sequence ID" value="SUZ96789.1"/>
    <property type="molecule type" value="Genomic_DNA"/>
</dbReference>
<evidence type="ECO:0000313" key="1">
    <source>
        <dbReference type="EMBL" id="SUZ96789.1"/>
    </source>
</evidence>
<protein>
    <recommendedName>
        <fullName evidence="2">UDP-glucose/GDP-mannose dehydrogenase N-terminal domain-containing protein</fullName>
    </recommendedName>
</protein>
<dbReference type="AlphaFoldDB" id="A0A381S078"/>
<organism evidence="1">
    <name type="scientific">marine metagenome</name>
    <dbReference type="NCBI Taxonomy" id="408172"/>
    <lineage>
        <taxon>unclassified sequences</taxon>
        <taxon>metagenomes</taxon>
        <taxon>ecological metagenomes</taxon>
    </lineage>
</organism>
<proteinExistence type="predicted"/>
<evidence type="ECO:0008006" key="2">
    <source>
        <dbReference type="Google" id="ProtNLM"/>
    </source>
</evidence>
<sequence length="26" mass="2888">MLIAQNHEAVVLDINPAKIEQLNNTV</sequence>
<accession>A0A381S078</accession>
<reference evidence="1" key="1">
    <citation type="submission" date="2018-05" db="EMBL/GenBank/DDBJ databases">
        <authorList>
            <person name="Lanie J.A."/>
            <person name="Ng W.-L."/>
            <person name="Kazmierczak K.M."/>
            <person name="Andrzejewski T.M."/>
            <person name="Davidsen T.M."/>
            <person name="Wayne K.J."/>
            <person name="Tettelin H."/>
            <person name="Glass J.I."/>
            <person name="Rusch D."/>
            <person name="Podicherti R."/>
            <person name="Tsui H.-C.T."/>
            <person name="Winkler M.E."/>
        </authorList>
    </citation>
    <scope>NUCLEOTIDE SEQUENCE</scope>
</reference>
<name>A0A381S078_9ZZZZ</name>